<evidence type="ECO:0000313" key="2">
    <source>
        <dbReference type="EMBL" id="ORU95164.1"/>
    </source>
</evidence>
<dbReference type="EMBL" id="LQOK01000051">
    <property type="protein sequence ID" value="ORU95164.1"/>
    <property type="molecule type" value="Genomic_DNA"/>
</dbReference>
<dbReference type="RefSeq" id="WP_245837125.1">
    <property type="nucleotide sequence ID" value="NZ_JACKSV010000010.1"/>
</dbReference>
<evidence type="ECO:0000256" key="1">
    <source>
        <dbReference type="SAM" id="MobiDB-lite"/>
    </source>
</evidence>
<dbReference type="STRING" id="56425.AWB93_00425"/>
<gene>
    <name evidence="2" type="ORF">AWB93_00425</name>
</gene>
<accession>A0A1X1QVB6</accession>
<feature type="region of interest" description="Disordered" evidence="1">
    <location>
        <begin position="55"/>
        <end position="79"/>
    </location>
</feature>
<dbReference type="InterPro" id="IPR032710">
    <property type="entry name" value="NTF2-like_dom_sf"/>
</dbReference>
<dbReference type="Proteomes" id="UP000193990">
    <property type="component" value="Unassembled WGS sequence"/>
</dbReference>
<keyword evidence="3" id="KW-1185">Reference proteome</keyword>
<name>A0A1X1QVB6_MYCBE</name>
<dbReference type="SUPFAM" id="SSF54427">
    <property type="entry name" value="NTF2-like"/>
    <property type="match status" value="1"/>
</dbReference>
<comment type="caution">
    <text evidence="2">The sequence shown here is derived from an EMBL/GenBank/DDBJ whole genome shotgun (WGS) entry which is preliminary data.</text>
</comment>
<proteinExistence type="predicted"/>
<dbReference type="Gene3D" id="3.10.450.50">
    <property type="match status" value="1"/>
</dbReference>
<protein>
    <recommendedName>
        <fullName evidence="4">DUF4878 domain-containing protein</fullName>
    </recommendedName>
</protein>
<organism evidence="2 3">
    <name type="scientific">Mycobacterium bohemicum</name>
    <dbReference type="NCBI Taxonomy" id="56425"/>
    <lineage>
        <taxon>Bacteria</taxon>
        <taxon>Bacillati</taxon>
        <taxon>Actinomycetota</taxon>
        <taxon>Actinomycetes</taxon>
        <taxon>Mycobacteriales</taxon>
        <taxon>Mycobacteriaceae</taxon>
        <taxon>Mycobacterium</taxon>
    </lineage>
</organism>
<evidence type="ECO:0008006" key="4">
    <source>
        <dbReference type="Google" id="ProtNLM"/>
    </source>
</evidence>
<sequence length="178" mass="18737">MNEVRVDMIEGAIDEVPQHNRHRRAAHRVAAALALAALLASCSTVTGGAPVAQPTTTGTSVTAAPPSAASSAPAPATVSAEDQIRQTMIAFQDAYNTQNWDAYTELMCTAMRAKFTGPVMDYVKKGRAEAGLTRITITSVTVTGDTATVAMTSQNEAVGTRAVTMPLKLEDGWKVCQL</sequence>
<dbReference type="AlphaFoldDB" id="A0A1X1QVB6"/>
<reference evidence="2 3" key="1">
    <citation type="submission" date="2016-01" db="EMBL/GenBank/DDBJ databases">
        <title>The new phylogeny of the genus Mycobacterium.</title>
        <authorList>
            <person name="Tarcisio F."/>
            <person name="Conor M."/>
            <person name="Antonella G."/>
            <person name="Elisabetta G."/>
            <person name="Giulia F.S."/>
            <person name="Sara T."/>
            <person name="Anna F."/>
            <person name="Clotilde B."/>
            <person name="Roberto B."/>
            <person name="Veronica D.S."/>
            <person name="Fabio R."/>
            <person name="Monica P."/>
            <person name="Olivier J."/>
            <person name="Enrico T."/>
            <person name="Nicola S."/>
        </authorList>
    </citation>
    <scope>NUCLEOTIDE SEQUENCE [LARGE SCALE GENOMIC DNA]</scope>
    <source>
        <strain evidence="2 3">DSM 44277</strain>
    </source>
</reference>
<evidence type="ECO:0000313" key="3">
    <source>
        <dbReference type="Proteomes" id="UP000193990"/>
    </source>
</evidence>